<dbReference type="NCBIfam" id="TIGR02281">
    <property type="entry name" value="clan_AA_DTGA"/>
    <property type="match status" value="1"/>
</dbReference>
<name>A0A917A689_9RHOB</name>
<comment type="caution">
    <text evidence="2">The sequence shown here is derived from an EMBL/GenBank/DDBJ whole genome shotgun (WGS) entry which is preliminary data.</text>
</comment>
<dbReference type="InterPro" id="IPR034122">
    <property type="entry name" value="Retropepsin-like_bacterial"/>
</dbReference>
<dbReference type="PROSITE" id="PS00141">
    <property type="entry name" value="ASP_PROTEASE"/>
    <property type="match status" value="1"/>
</dbReference>
<dbReference type="SUPFAM" id="SSF50630">
    <property type="entry name" value="Acid proteases"/>
    <property type="match status" value="1"/>
</dbReference>
<dbReference type="InterPro" id="IPR011969">
    <property type="entry name" value="Clan_AA_Asp_peptidase_C"/>
</dbReference>
<evidence type="ECO:0000313" key="3">
    <source>
        <dbReference type="Proteomes" id="UP000612855"/>
    </source>
</evidence>
<dbReference type="CDD" id="cd05483">
    <property type="entry name" value="retropepsin_like_bacteria"/>
    <property type="match status" value="1"/>
</dbReference>
<evidence type="ECO:0000256" key="1">
    <source>
        <dbReference type="SAM" id="Phobius"/>
    </source>
</evidence>
<dbReference type="EMBL" id="BMFJ01000001">
    <property type="protein sequence ID" value="GGE25584.1"/>
    <property type="molecule type" value="Genomic_DNA"/>
</dbReference>
<keyword evidence="3" id="KW-1185">Reference proteome</keyword>
<keyword evidence="2" id="KW-0378">Hydrolase</keyword>
<dbReference type="Pfam" id="PF13975">
    <property type="entry name" value="gag-asp_proteas"/>
    <property type="match status" value="1"/>
</dbReference>
<keyword evidence="1" id="KW-0472">Membrane</keyword>
<sequence>MDTDSTMNLLYLVLLLAAVGGWIFTSGRRQLGKLAQQMAAWALIFVGVIAAIGLWDDIRGTVMPSQAVLQGGEISVPRAPDGHYYLDAVVNGTPLRFMVDTGATDIVLTQEDAGAVGIDPRSLVYSARAMSANGEVGIAPVVLDRVAIGPVETEGVRAMVNGGDMRQSLLGMRYLQQFSKIEIGDGALILTP</sequence>
<proteinExistence type="predicted"/>
<dbReference type="InterPro" id="IPR001969">
    <property type="entry name" value="Aspartic_peptidase_AS"/>
</dbReference>
<dbReference type="InterPro" id="IPR021109">
    <property type="entry name" value="Peptidase_aspartic_dom_sf"/>
</dbReference>
<accession>A0A917A689</accession>
<feature type="transmembrane region" description="Helical" evidence="1">
    <location>
        <begin position="38"/>
        <end position="55"/>
    </location>
</feature>
<keyword evidence="1" id="KW-0812">Transmembrane</keyword>
<evidence type="ECO:0000313" key="2">
    <source>
        <dbReference type="EMBL" id="GGE25584.1"/>
    </source>
</evidence>
<dbReference type="AlphaFoldDB" id="A0A917A689"/>
<protein>
    <submittedName>
        <fullName evidence="2">Aspartyl protease</fullName>
    </submittedName>
</protein>
<reference evidence="3" key="1">
    <citation type="journal article" date="2019" name="Int. J. Syst. Evol. Microbiol.">
        <title>The Global Catalogue of Microorganisms (GCM) 10K type strain sequencing project: providing services to taxonomists for standard genome sequencing and annotation.</title>
        <authorList>
            <consortium name="The Broad Institute Genomics Platform"/>
            <consortium name="The Broad Institute Genome Sequencing Center for Infectious Disease"/>
            <person name="Wu L."/>
            <person name="Ma J."/>
        </authorList>
    </citation>
    <scope>NUCLEOTIDE SEQUENCE [LARGE SCALE GENOMIC DNA]</scope>
    <source>
        <strain evidence="3">CGMCC 1.12664</strain>
    </source>
</reference>
<organism evidence="2 3">
    <name type="scientific">Primorskyibacter flagellatus</name>
    <dbReference type="NCBI Taxonomy" id="1387277"/>
    <lineage>
        <taxon>Bacteria</taxon>
        <taxon>Pseudomonadati</taxon>
        <taxon>Pseudomonadota</taxon>
        <taxon>Alphaproteobacteria</taxon>
        <taxon>Rhodobacterales</taxon>
        <taxon>Roseobacteraceae</taxon>
        <taxon>Primorskyibacter</taxon>
    </lineage>
</organism>
<dbReference type="GO" id="GO:0004190">
    <property type="term" value="F:aspartic-type endopeptidase activity"/>
    <property type="evidence" value="ECO:0007669"/>
    <property type="project" value="InterPro"/>
</dbReference>
<dbReference type="Proteomes" id="UP000612855">
    <property type="component" value="Unassembled WGS sequence"/>
</dbReference>
<keyword evidence="1" id="KW-1133">Transmembrane helix</keyword>
<keyword evidence="2" id="KW-0645">Protease</keyword>
<gene>
    <name evidence="2" type="ORF">GCM10011360_12510</name>
</gene>
<dbReference type="GO" id="GO:0006508">
    <property type="term" value="P:proteolysis"/>
    <property type="evidence" value="ECO:0007669"/>
    <property type="project" value="UniProtKB-KW"/>
</dbReference>
<dbReference type="Gene3D" id="2.40.70.10">
    <property type="entry name" value="Acid Proteases"/>
    <property type="match status" value="1"/>
</dbReference>
<feature type="transmembrane region" description="Helical" evidence="1">
    <location>
        <begin position="6"/>
        <end position="26"/>
    </location>
</feature>